<dbReference type="GO" id="GO:0030288">
    <property type="term" value="C:outer membrane-bounded periplasmic space"/>
    <property type="evidence" value="ECO:0007669"/>
    <property type="project" value="TreeGrafter"/>
</dbReference>
<dbReference type="FunFam" id="3.40.228.10:FF:000004">
    <property type="entry name" value="Dimethyl sulfoxide reductase subunit A"/>
    <property type="match status" value="1"/>
</dbReference>
<evidence type="ECO:0000256" key="6">
    <source>
        <dbReference type="ARBA" id="ARBA00023002"/>
    </source>
</evidence>
<dbReference type="STRING" id="100225.SAMN05421595_2844"/>
<feature type="domain" description="4Fe-4S Mo/W bis-MGD-type" evidence="10">
    <location>
        <begin position="53"/>
        <end position="114"/>
    </location>
</feature>
<dbReference type="InterPro" id="IPR050612">
    <property type="entry name" value="Prok_Mopterin_Oxidored"/>
</dbReference>
<dbReference type="InterPro" id="IPR027467">
    <property type="entry name" value="MopterinOxRdtase_cofactor_BS"/>
</dbReference>
<dbReference type="Pfam" id="PF01568">
    <property type="entry name" value="Molydop_binding"/>
    <property type="match status" value="1"/>
</dbReference>
<dbReference type="PROSITE" id="PS51318">
    <property type="entry name" value="TAT"/>
    <property type="match status" value="1"/>
</dbReference>
<comment type="caution">
    <text evidence="11">The sequence shown here is derived from an EMBL/GenBank/DDBJ whole genome shotgun (WGS) entry which is preliminary data.</text>
</comment>
<dbReference type="Pfam" id="PF10518">
    <property type="entry name" value="TAT_signal"/>
    <property type="match status" value="1"/>
</dbReference>
<evidence type="ECO:0000256" key="9">
    <source>
        <dbReference type="SAM" id="MobiDB-lite"/>
    </source>
</evidence>
<keyword evidence="7" id="KW-0408">Iron</keyword>
<proteinExistence type="inferred from homology"/>
<feature type="region of interest" description="Disordered" evidence="9">
    <location>
        <begin position="325"/>
        <end position="349"/>
    </location>
</feature>
<dbReference type="Gene3D" id="3.40.228.10">
    <property type="entry name" value="Dimethylsulfoxide Reductase, domain 2"/>
    <property type="match status" value="1"/>
</dbReference>
<organism evidence="11 12">
    <name type="scientific">Austwickia chelonae NBRC 105200</name>
    <dbReference type="NCBI Taxonomy" id="1184607"/>
    <lineage>
        <taxon>Bacteria</taxon>
        <taxon>Bacillati</taxon>
        <taxon>Actinomycetota</taxon>
        <taxon>Actinomycetes</taxon>
        <taxon>Micrococcales</taxon>
        <taxon>Dermatophilaceae</taxon>
        <taxon>Austwickia</taxon>
    </lineage>
</organism>
<dbReference type="InterPro" id="IPR006963">
    <property type="entry name" value="Mopterin_OxRdtase_4Fe-4S_dom"/>
</dbReference>
<name>K6VTB9_9MICO</name>
<dbReference type="PANTHER" id="PTHR43742">
    <property type="entry name" value="TRIMETHYLAMINE-N-OXIDE REDUCTASE"/>
    <property type="match status" value="1"/>
</dbReference>
<dbReference type="GO" id="GO:0009061">
    <property type="term" value="P:anaerobic respiration"/>
    <property type="evidence" value="ECO:0007669"/>
    <property type="project" value="TreeGrafter"/>
</dbReference>
<dbReference type="GO" id="GO:0043546">
    <property type="term" value="F:molybdopterin cofactor binding"/>
    <property type="evidence" value="ECO:0007669"/>
    <property type="project" value="InterPro"/>
</dbReference>
<dbReference type="SMART" id="SM00926">
    <property type="entry name" value="Molybdop_Fe4S4"/>
    <property type="match status" value="1"/>
</dbReference>
<reference evidence="11 12" key="1">
    <citation type="submission" date="2012-08" db="EMBL/GenBank/DDBJ databases">
        <title>Whole genome shotgun sequence of Austwickia chelonae NBRC 105200.</title>
        <authorList>
            <person name="Yoshida I."/>
            <person name="Hosoyama A."/>
            <person name="Tsuchikane K."/>
            <person name="Katsumata H."/>
            <person name="Ando Y."/>
            <person name="Ohji S."/>
            <person name="Hamada M."/>
            <person name="Tamura T."/>
            <person name="Yamazoe A."/>
            <person name="Yamazaki S."/>
            <person name="Fujita N."/>
        </authorList>
    </citation>
    <scope>NUCLEOTIDE SEQUENCE [LARGE SCALE GENOMIC DNA]</scope>
    <source>
        <strain evidence="11 12">NBRC 105200</strain>
    </source>
</reference>
<dbReference type="AlphaFoldDB" id="K6VTB9"/>
<dbReference type="InterPro" id="IPR006311">
    <property type="entry name" value="TAT_signal"/>
</dbReference>
<keyword evidence="3" id="KW-0004">4Fe-4S</keyword>
<comment type="similarity">
    <text evidence="2">Belongs to the prokaryotic molybdopterin-containing oxidoreductase family.</text>
</comment>
<dbReference type="InterPro" id="IPR011888">
    <property type="entry name" value="Anaer_DMSO_reductase"/>
</dbReference>
<dbReference type="Pfam" id="PF04879">
    <property type="entry name" value="Molybdop_Fe4S4"/>
    <property type="match status" value="1"/>
</dbReference>
<dbReference type="OrthoDB" id="7376058at2"/>
<dbReference type="CDD" id="cd02770">
    <property type="entry name" value="MopB_DmsA-EC"/>
    <property type="match status" value="1"/>
</dbReference>
<dbReference type="Proteomes" id="UP000008495">
    <property type="component" value="Unassembled WGS sequence"/>
</dbReference>
<dbReference type="GO" id="GO:0030151">
    <property type="term" value="F:molybdenum ion binding"/>
    <property type="evidence" value="ECO:0007669"/>
    <property type="project" value="InterPro"/>
</dbReference>
<comment type="cofactor">
    <cofactor evidence="1">
        <name>[4Fe-4S] cluster</name>
        <dbReference type="ChEBI" id="CHEBI:49883"/>
    </cofactor>
</comment>
<evidence type="ECO:0000313" key="12">
    <source>
        <dbReference type="Proteomes" id="UP000008495"/>
    </source>
</evidence>
<evidence type="ECO:0000256" key="8">
    <source>
        <dbReference type="ARBA" id="ARBA00023014"/>
    </source>
</evidence>
<dbReference type="eggNOG" id="COG0243">
    <property type="taxonomic scope" value="Bacteria"/>
</dbReference>
<evidence type="ECO:0000256" key="2">
    <source>
        <dbReference type="ARBA" id="ARBA00010312"/>
    </source>
</evidence>
<dbReference type="Pfam" id="PF00384">
    <property type="entry name" value="Molybdopterin"/>
    <property type="match status" value="1"/>
</dbReference>
<evidence type="ECO:0000256" key="3">
    <source>
        <dbReference type="ARBA" id="ARBA00022485"/>
    </source>
</evidence>
<dbReference type="GO" id="GO:0009389">
    <property type="term" value="F:dimethyl sulfoxide reductase activity"/>
    <property type="evidence" value="ECO:0007669"/>
    <property type="project" value="InterPro"/>
</dbReference>
<dbReference type="GO" id="GO:0051539">
    <property type="term" value="F:4 iron, 4 sulfur cluster binding"/>
    <property type="evidence" value="ECO:0007669"/>
    <property type="project" value="UniProtKB-KW"/>
</dbReference>
<dbReference type="PROSITE" id="PS00551">
    <property type="entry name" value="MOLYBDOPTERIN_PROK_1"/>
    <property type="match status" value="1"/>
</dbReference>
<gene>
    <name evidence="11" type="ORF">AUCHE_12_00100</name>
</gene>
<dbReference type="CDD" id="cd02794">
    <property type="entry name" value="MopB_CT_DmsA-EC"/>
    <property type="match status" value="1"/>
</dbReference>
<evidence type="ECO:0000256" key="7">
    <source>
        <dbReference type="ARBA" id="ARBA00023004"/>
    </source>
</evidence>
<evidence type="ECO:0000256" key="4">
    <source>
        <dbReference type="ARBA" id="ARBA00022723"/>
    </source>
</evidence>
<dbReference type="EMBL" id="BAGZ01000012">
    <property type="protein sequence ID" value="GAB78565.1"/>
    <property type="molecule type" value="Genomic_DNA"/>
</dbReference>
<evidence type="ECO:0000256" key="5">
    <source>
        <dbReference type="ARBA" id="ARBA00022729"/>
    </source>
</evidence>
<dbReference type="SUPFAM" id="SSF53706">
    <property type="entry name" value="Formate dehydrogenase/DMSO reductase, domains 1-3"/>
    <property type="match status" value="1"/>
</dbReference>
<keyword evidence="6" id="KW-0560">Oxidoreductase</keyword>
<dbReference type="InterPro" id="IPR009010">
    <property type="entry name" value="Asp_de-COase-like_dom_sf"/>
</dbReference>
<evidence type="ECO:0000256" key="1">
    <source>
        <dbReference type="ARBA" id="ARBA00001966"/>
    </source>
</evidence>
<dbReference type="InterPro" id="IPR006657">
    <property type="entry name" value="MoPterin_dinucl-bd_dom"/>
</dbReference>
<dbReference type="RefSeq" id="WP_006503320.1">
    <property type="nucleotide sequence ID" value="NZ_BAGZ01000012.1"/>
</dbReference>
<dbReference type="SUPFAM" id="SSF50692">
    <property type="entry name" value="ADC-like"/>
    <property type="match status" value="1"/>
</dbReference>
<dbReference type="PROSITE" id="PS51669">
    <property type="entry name" value="4FE4S_MOW_BIS_MGD"/>
    <property type="match status" value="1"/>
</dbReference>
<dbReference type="InterPro" id="IPR006656">
    <property type="entry name" value="Mopterin_OxRdtase"/>
</dbReference>
<keyword evidence="5" id="KW-0732">Signal</keyword>
<dbReference type="GO" id="GO:0009055">
    <property type="term" value="F:electron transfer activity"/>
    <property type="evidence" value="ECO:0007669"/>
    <property type="project" value="TreeGrafter"/>
</dbReference>
<evidence type="ECO:0000313" key="11">
    <source>
        <dbReference type="EMBL" id="GAB78565.1"/>
    </source>
</evidence>
<keyword evidence="12" id="KW-1185">Reference proteome</keyword>
<accession>K6VTB9</accession>
<dbReference type="InterPro" id="IPR019546">
    <property type="entry name" value="TAT_signal_bac_arc"/>
</dbReference>
<dbReference type="PANTHER" id="PTHR43742:SF3">
    <property type="entry name" value="DIMETHYL SULFOXIDE REDUCTASE DMSA"/>
    <property type="match status" value="1"/>
</dbReference>
<keyword evidence="8" id="KW-0411">Iron-sulfur</keyword>
<protein>
    <submittedName>
        <fullName evidence="11">Putative dimethyl sulfoxide reductase subunit A</fullName>
    </submittedName>
</protein>
<sequence>MSTVKDTIRHPFSRRSFLKWTGVAGAATCVAGSTSCGLQPTDTASSASKSEGERIVWSACTVNCGSRCPLRLVVRDGRIVRVDPDDTGDDELGTQQIRACVRGRSIRQRIYSPDRLKKPMKRIGRRGEGKWAEISWDEAYTLIADKMKKLIAEHGNESIYINYGTGVIGATVARSWPPNATPVARLMNCVGGSLDQYNDYSCGNIEAAVDFHYGKWQGSNSNDDTVNSRLVLMFGNNPHETRMSGGGEVFVTQKAKELAGHRVIVFDPRQSDTAMNLADEWVPLRPGTDAALVAGFAHVMITEKLLDRAFLDTYCSGFDEAHLPPQAPPGSSYESYVMGQGPDKTAKTPQWAARITGVPATTITRLAREIATTKPCAITQGWGIQRHSNGENQSRAPMLLAAMIGQIGISGGGTGERESSASLKMAALPPLDNPVKPVLPFYRWTDAVARGKGMDYREGIRVNGSTNSNANVKHDVKLNSNIKFIWLYGSNALVNQHSDINQTIQLLSDESACEMIVCIDNQMTVSARYSDILLPDVTTAEQTDLIAQGSAGNLGYTIFADRAVEPLYDCRPVYEMMTGIAEKMGVKDTYTEKRTQEEWVRWLVENSRADVPDLPSYDEFKKAGIFKKKLPSVVAMKDFRDDPKANPLETPSGKIEIWSSNLHTMSQDWPTDARKPITPLPEYTATREMPGDPLEQKYPLQCIGHHYKQRTHSSYGNSPWLKEAHPQQVWINPMDAQKRQIANGDLMAVYNDRGRLHLPAFVTPRICPGVISVPQGAWYAPEKPGGTDLGGSVNVLTSQEPTAYAKANGQHSTLVQVEKVR</sequence>
<keyword evidence="4" id="KW-0479">Metal-binding</keyword>
<dbReference type="Gene3D" id="3.40.50.740">
    <property type="match status" value="1"/>
</dbReference>
<dbReference type="NCBIfam" id="TIGR02166">
    <property type="entry name" value="dmsA_ynfE"/>
    <property type="match status" value="1"/>
</dbReference>
<dbReference type="Gene3D" id="2.20.25.90">
    <property type="entry name" value="ADC-like domains"/>
    <property type="match status" value="1"/>
</dbReference>
<dbReference type="Gene3D" id="2.40.40.20">
    <property type="match status" value="1"/>
</dbReference>
<evidence type="ECO:0000259" key="10">
    <source>
        <dbReference type="PROSITE" id="PS51669"/>
    </source>
</evidence>